<reference evidence="3 4" key="1">
    <citation type="submission" date="2023-03" db="EMBL/GenBank/DDBJ databases">
        <title>High-quality genome of Scylla paramamosain provides insights in environmental adaptation.</title>
        <authorList>
            <person name="Zhang L."/>
        </authorList>
    </citation>
    <scope>NUCLEOTIDE SEQUENCE [LARGE SCALE GENOMIC DNA]</scope>
    <source>
        <strain evidence="3">LZ_2023a</strain>
        <tissue evidence="3">Muscle</tissue>
    </source>
</reference>
<dbReference type="Proteomes" id="UP001487740">
    <property type="component" value="Unassembled WGS sequence"/>
</dbReference>
<dbReference type="GO" id="GO:0005576">
    <property type="term" value="C:extracellular region"/>
    <property type="evidence" value="ECO:0007669"/>
    <property type="project" value="InterPro"/>
</dbReference>
<accession>A0AAW0SWR8</accession>
<keyword evidence="1" id="KW-0732">Signal</keyword>
<feature type="domain" description="Chitin-binding type-2" evidence="2">
    <location>
        <begin position="147"/>
        <end position="204"/>
    </location>
</feature>
<comment type="caution">
    <text evidence="3">The sequence shown here is derived from an EMBL/GenBank/DDBJ whole genome shotgun (WGS) entry which is preliminary data.</text>
</comment>
<feature type="domain" description="Chitin-binding type-2" evidence="2">
    <location>
        <begin position="25"/>
        <end position="80"/>
    </location>
</feature>
<dbReference type="GO" id="GO:0008061">
    <property type="term" value="F:chitin binding"/>
    <property type="evidence" value="ECO:0007669"/>
    <property type="project" value="InterPro"/>
</dbReference>
<feature type="chain" id="PRO_5043597964" description="Chitin-binding type-2 domain-containing protein" evidence="1">
    <location>
        <begin position="21"/>
        <end position="531"/>
    </location>
</feature>
<dbReference type="SMART" id="SM00494">
    <property type="entry name" value="ChtBD2"/>
    <property type="match status" value="6"/>
</dbReference>
<dbReference type="PROSITE" id="PS50940">
    <property type="entry name" value="CHIT_BIND_II"/>
    <property type="match status" value="4"/>
</dbReference>
<organism evidence="3 4">
    <name type="scientific">Scylla paramamosain</name>
    <name type="common">Mud crab</name>
    <dbReference type="NCBI Taxonomy" id="85552"/>
    <lineage>
        <taxon>Eukaryota</taxon>
        <taxon>Metazoa</taxon>
        <taxon>Ecdysozoa</taxon>
        <taxon>Arthropoda</taxon>
        <taxon>Crustacea</taxon>
        <taxon>Multicrustacea</taxon>
        <taxon>Malacostraca</taxon>
        <taxon>Eumalacostraca</taxon>
        <taxon>Eucarida</taxon>
        <taxon>Decapoda</taxon>
        <taxon>Pleocyemata</taxon>
        <taxon>Brachyura</taxon>
        <taxon>Eubrachyura</taxon>
        <taxon>Portunoidea</taxon>
        <taxon>Portunidae</taxon>
        <taxon>Portuninae</taxon>
        <taxon>Scylla</taxon>
    </lineage>
</organism>
<keyword evidence="4" id="KW-1185">Reference proteome</keyword>
<evidence type="ECO:0000313" key="3">
    <source>
        <dbReference type="EMBL" id="KAK8379374.1"/>
    </source>
</evidence>
<evidence type="ECO:0000313" key="4">
    <source>
        <dbReference type="Proteomes" id="UP001487740"/>
    </source>
</evidence>
<name>A0AAW0SWR8_SCYPA</name>
<evidence type="ECO:0000259" key="2">
    <source>
        <dbReference type="PROSITE" id="PS50940"/>
    </source>
</evidence>
<feature type="signal peptide" evidence="1">
    <location>
        <begin position="1"/>
        <end position="20"/>
    </location>
</feature>
<feature type="domain" description="Chitin-binding type-2" evidence="2">
    <location>
        <begin position="401"/>
        <end position="458"/>
    </location>
</feature>
<gene>
    <name evidence="3" type="ORF">O3P69_019339</name>
</gene>
<protein>
    <recommendedName>
        <fullName evidence="2">Chitin-binding type-2 domain-containing protein</fullName>
    </recommendedName>
</protein>
<sequence length="531" mass="56391">MKALLLTAVLLVASAGLVLGADSCTVSCEGKNPGDQVADPYNCTQFYVCLIDGPSDIPLPCEIGEHFEDGKCFAGEECTPQCIPKDCNIICKNPMDFIADPLDCSQYYICDASNVPLGPLPCDSSKPYFNGESCTNDESQCCRQQCMAYCHSAGIQIIDPTDCHRYYICVKEGPANPDYRQSCGSGQAFDIASGHCKQGAQCVVLCPDGAGGGGDTSTPSSSECVSSMVCSSRGNFPKCPFCYREYFYCAGSGQTGAPQTCPDNKVASAGLVLGADSCTVSCEGKNPGDQVADPYNCTQFYVCLADGPSDVPLPCKDGTHFEGDKCQGMGECTPQCIPKDCNIICKNPLDFIADPLDCSKYYICDASSVPLGPLTCDSSKPYFNGESCTNDESQCCRQQCMAYCHSAGIQIIDPTDCHRYYICVKEGPANPDYRQSCGSGQAFDIASGHCKQGAQCVVLCPDGAGGGGDTSTPSSSECVSSMVCSSRGNFPKCPFCYREYFYCAGSGQTGAPQTCPDNKVFEPFLPLLPRA</sequence>
<dbReference type="Pfam" id="PF01607">
    <property type="entry name" value="CBM_14"/>
    <property type="match status" value="2"/>
</dbReference>
<evidence type="ECO:0000256" key="1">
    <source>
        <dbReference type="SAM" id="SignalP"/>
    </source>
</evidence>
<dbReference type="InterPro" id="IPR002557">
    <property type="entry name" value="Chitin-bd_dom"/>
</dbReference>
<dbReference type="AlphaFoldDB" id="A0AAW0SWR8"/>
<dbReference type="EMBL" id="JARAKH010000043">
    <property type="protein sequence ID" value="KAK8379374.1"/>
    <property type="molecule type" value="Genomic_DNA"/>
</dbReference>
<feature type="domain" description="Chitin-binding type-2" evidence="2">
    <location>
        <begin position="279"/>
        <end position="334"/>
    </location>
</feature>
<proteinExistence type="predicted"/>